<keyword evidence="3" id="KW-0479">Metal-binding</keyword>
<evidence type="ECO:0000259" key="10">
    <source>
        <dbReference type="Pfam" id="PF00365"/>
    </source>
</evidence>
<dbReference type="AlphaFoldDB" id="A0A5J4VG19"/>
<dbReference type="InterPro" id="IPR050929">
    <property type="entry name" value="PFKA"/>
</dbReference>
<evidence type="ECO:0000256" key="3">
    <source>
        <dbReference type="ARBA" id="ARBA00022723"/>
    </source>
</evidence>
<dbReference type="Proteomes" id="UP000324800">
    <property type="component" value="Unassembled WGS sequence"/>
</dbReference>
<evidence type="ECO:0000256" key="8">
    <source>
        <dbReference type="ARBA" id="ARBA00023152"/>
    </source>
</evidence>
<keyword evidence="2" id="KW-0808">Transferase</keyword>
<dbReference type="SUPFAM" id="SSF53784">
    <property type="entry name" value="Phosphofructokinase"/>
    <property type="match status" value="1"/>
</dbReference>
<dbReference type="Gene3D" id="3.40.50.460">
    <property type="entry name" value="Phosphofructokinase domain"/>
    <property type="match status" value="1"/>
</dbReference>
<dbReference type="InterPro" id="IPR012004">
    <property type="entry name" value="PyroP-dep_PFK_TP0108"/>
</dbReference>
<evidence type="ECO:0000313" key="11">
    <source>
        <dbReference type="EMBL" id="KAA6381384.1"/>
    </source>
</evidence>
<dbReference type="GO" id="GO:0003872">
    <property type="term" value="F:6-phosphofructokinase activity"/>
    <property type="evidence" value="ECO:0007669"/>
    <property type="project" value="UniProtKB-EC"/>
</dbReference>
<proteinExistence type="predicted"/>
<reference evidence="11 12" key="1">
    <citation type="submission" date="2019-03" db="EMBL/GenBank/DDBJ databases">
        <title>Single cell metagenomics reveals metabolic interactions within the superorganism composed of flagellate Streblomastix strix and complex community of Bacteroidetes bacteria on its surface.</title>
        <authorList>
            <person name="Treitli S.C."/>
            <person name="Kolisko M."/>
            <person name="Husnik F."/>
            <person name="Keeling P."/>
            <person name="Hampl V."/>
        </authorList>
    </citation>
    <scope>NUCLEOTIDE SEQUENCE [LARGE SCALE GENOMIC DNA]</scope>
    <source>
        <strain evidence="11">ST1C</strain>
    </source>
</reference>
<evidence type="ECO:0000256" key="1">
    <source>
        <dbReference type="ARBA" id="ARBA00001946"/>
    </source>
</evidence>
<dbReference type="NCBIfam" id="NF005301">
    <property type="entry name" value="PRK06830.1"/>
    <property type="match status" value="1"/>
</dbReference>
<evidence type="ECO:0000256" key="5">
    <source>
        <dbReference type="ARBA" id="ARBA00022777"/>
    </source>
</evidence>
<dbReference type="InterPro" id="IPR022953">
    <property type="entry name" value="ATP_PFK"/>
</dbReference>
<keyword evidence="7" id="KW-0460">Magnesium</keyword>
<comment type="caution">
    <text evidence="11">The sequence shown here is derived from an EMBL/GenBank/DDBJ whole genome shotgun (WGS) entry which is preliminary data.</text>
</comment>
<dbReference type="InterPro" id="IPR035966">
    <property type="entry name" value="PKF_sf"/>
</dbReference>
<evidence type="ECO:0000256" key="7">
    <source>
        <dbReference type="ARBA" id="ARBA00022842"/>
    </source>
</evidence>
<dbReference type="GO" id="GO:0005524">
    <property type="term" value="F:ATP binding"/>
    <property type="evidence" value="ECO:0007669"/>
    <property type="project" value="UniProtKB-KW"/>
</dbReference>
<organism evidence="11 12">
    <name type="scientific">Streblomastix strix</name>
    <dbReference type="NCBI Taxonomy" id="222440"/>
    <lineage>
        <taxon>Eukaryota</taxon>
        <taxon>Metamonada</taxon>
        <taxon>Preaxostyla</taxon>
        <taxon>Oxymonadida</taxon>
        <taxon>Streblomastigidae</taxon>
        <taxon>Streblomastix</taxon>
    </lineage>
</organism>
<comment type="catalytic activity">
    <reaction evidence="9">
        <text>beta-D-fructose 6-phosphate + ATP = beta-D-fructose 1,6-bisphosphate + ADP + H(+)</text>
        <dbReference type="Rhea" id="RHEA:16109"/>
        <dbReference type="ChEBI" id="CHEBI:15378"/>
        <dbReference type="ChEBI" id="CHEBI:30616"/>
        <dbReference type="ChEBI" id="CHEBI:32966"/>
        <dbReference type="ChEBI" id="CHEBI:57634"/>
        <dbReference type="ChEBI" id="CHEBI:456216"/>
        <dbReference type="EC" id="2.7.1.11"/>
    </reaction>
</comment>
<dbReference type="Pfam" id="PF00365">
    <property type="entry name" value="PFK"/>
    <property type="match status" value="1"/>
</dbReference>
<name>A0A5J4VG19_9EUKA</name>
<evidence type="ECO:0000256" key="9">
    <source>
        <dbReference type="ARBA" id="ARBA00048070"/>
    </source>
</evidence>
<dbReference type="PRINTS" id="PR00476">
    <property type="entry name" value="PHFRCTKINASE"/>
</dbReference>
<comment type="cofactor">
    <cofactor evidence="1">
        <name>Mg(2+)</name>
        <dbReference type="ChEBI" id="CHEBI:18420"/>
    </cofactor>
</comment>
<keyword evidence="6" id="KW-0067">ATP-binding</keyword>
<dbReference type="EMBL" id="SNRW01007356">
    <property type="protein sequence ID" value="KAA6381384.1"/>
    <property type="molecule type" value="Genomic_DNA"/>
</dbReference>
<keyword evidence="5 11" id="KW-0418">Kinase</keyword>
<accession>A0A5J4VG19</accession>
<dbReference type="UniPathway" id="UPA00109">
    <property type="reaction ID" value="UER00182"/>
</dbReference>
<dbReference type="Gene3D" id="3.40.50.450">
    <property type="match status" value="1"/>
</dbReference>
<evidence type="ECO:0000256" key="2">
    <source>
        <dbReference type="ARBA" id="ARBA00022679"/>
    </source>
</evidence>
<evidence type="ECO:0000256" key="4">
    <source>
        <dbReference type="ARBA" id="ARBA00022741"/>
    </source>
</evidence>
<dbReference type="PIRSF" id="PIRSF000534">
    <property type="entry name" value="PPi_PFK_TP0108"/>
    <property type="match status" value="1"/>
</dbReference>
<gene>
    <name evidence="11" type="ORF">EZS28_023090</name>
</gene>
<dbReference type="GO" id="GO:0005737">
    <property type="term" value="C:cytoplasm"/>
    <property type="evidence" value="ECO:0007669"/>
    <property type="project" value="UniProtKB-ARBA"/>
</dbReference>
<keyword evidence="4" id="KW-0547">Nucleotide-binding</keyword>
<sequence length="435" mass="47276">MATLEEDLLNLTPAQFVVKDLGERKFTPAQKQSEIIDDKARVLAQTKFTDPAQINPQLAWELAGQREKIFFDPAETTVGVVNCGGLCPGLNDVIRAVTYAALNHGVKRVIGFKYGWAGMAQETQTYVTLNYTNVNTIHMLGGSFLGSSRGPVPVPTIVETLKELHINIVICIGGDGTQRGSMELQEEIELQGLKISVIGIPKTIDNDIKFITRTFGFDTAVEKAREAIASANAEASSAQHGIGLVRLMGRDSGFIAAKATLASGDVNICLVPEEKFTIPNLMAAIKMRLLRRDHCVIVVAEGAGTELLAASSGGPIKDKSGNVSFGDIGPFLKNEITKYFKEQNMEITMKYIDPSYMIRSCVPTAADAAFCEELGNKAIDSAISGKTGSIVGFWNEHFTLVPFRTIHRGRKKIELNGNLWGTVKKMTVDVLNPDL</sequence>
<dbReference type="OrthoDB" id="537915at2759"/>
<evidence type="ECO:0000313" key="12">
    <source>
        <dbReference type="Proteomes" id="UP000324800"/>
    </source>
</evidence>
<keyword evidence="8" id="KW-0324">Glycolysis</keyword>
<evidence type="ECO:0000256" key="6">
    <source>
        <dbReference type="ARBA" id="ARBA00022840"/>
    </source>
</evidence>
<dbReference type="PANTHER" id="PTHR45770">
    <property type="entry name" value="ATP-DEPENDENT 6-PHOSPHOFRUCTOKINASE 1"/>
    <property type="match status" value="1"/>
</dbReference>
<feature type="domain" description="Phosphofructokinase" evidence="10">
    <location>
        <begin position="78"/>
        <end position="380"/>
    </location>
</feature>
<dbReference type="InterPro" id="IPR000023">
    <property type="entry name" value="Phosphofructokinase_dom"/>
</dbReference>
<protein>
    <submittedName>
        <fullName evidence="11">Phosphofructokinase (Pyrophosphate-based)</fullName>
    </submittedName>
</protein>
<dbReference type="GO" id="GO:0006002">
    <property type="term" value="P:fructose 6-phosphate metabolic process"/>
    <property type="evidence" value="ECO:0007669"/>
    <property type="project" value="InterPro"/>
</dbReference>
<dbReference type="GO" id="GO:0046872">
    <property type="term" value="F:metal ion binding"/>
    <property type="evidence" value="ECO:0007669"/>
    <property type="project" value="UniProtKB-KW"/>
</dbReference>